<dbReference type="PANTHER" id="PTHR13593">
    <property type="match status" value="1"/>
</dbReference>
<gene>
    <name evidence="7" type="ORF">GYA55_03665</name>
</gene>
<evidence type="ECO:0000256" key="3">
    <source>
        <dbReference type="ARBA" id="ARBA00019758"/>
    </source>
</evidence>
<dbReference type="SMART" id="SM00148">
    <property type="entry name" value="PLCXc"/>
    <property type="match status" value="1"/>
</dbReference>
<feature type="domain" description="Phosphatidylinositol-specific phospholipase C X" evidence="6">
    <location>
        <begin position="4"/>
        <end position="146"/>
    </location>
</feature>
<dbReference type="Pfam" id="PF00388">
    <property type="entry name" value="PI-PLC-X"/>
    <property type="match status" value="1"/>
</dbReference>
<reference evidence="7 8" key="1">
    <citation type="journal article" date="2020" name="Biotechnol. Biofuels">
        <title>New insights from the biogas microbiome by comprehensive genome-resolved metagenomics of nearly 1600 species originating from multiple anaerobic digesters.</title>
        <authorList>
            <person name="Campanaro S."/>
            <person name="Treu L."/>
            <person name="Rodriguez-R L.M."/>
            <person name="Kovalovszki A."/>
            <person name="Ziels R.M."/>
            <person name="Maus I."/>
            <person name="Zhu X."/>
            <person name="Kougias P.G."/>
            <person name="Basile A."/>
            <person name="Luo G."/>
            <person name="Schluter A."/>
            <person name="Konstantinidis K.T."/>
            <person name="Angelidaki I."/>
        </authorList>
    </citation>
    <scope>NUCLEOTIDE SEQUENCE [LARGE SCALE GENOMIC DNA]</scope>
    <source>
        <strain evidence="7">AS27yjCOA_65</strain>
    </source>
</reference>
<dbReference type="InterPro" id="IPR051057">
    <property type="entry name" value="PI-PLC_domain"/>
</dbReference>
<dbReference type="EC" id="4.6.1.13" evidence="2"/>
<evidence type="ECO:0000259" key="6">
    <source>
        <dbReference type="SMART" id="SM00148"/>
    </source>
</evidence>
<evidence type="ECO:0000256" key="5">
    <source>
        <dbReference type="ARBA" id="ARBA00030782"/>
    </source>
</evidence>
<organism evidence="7 8">
    <name type="scientific">SAR324 cluster bacterium</name>
    <dbReference type="NCBI Taxonomy" id="2024889"/>
    <lineage>
        <taxon>Bacteria</taxon>
        <taxon>Deltaproteobacteria</taxon>
        <taxon>SAR324 cluster</taxon>
    </lineage>
</organism>
<comment type="caution">
    <text evidence="7">The sequence shown here is derived from an EMBL/GenBank/DDBJ whole genome shotgun (WGS) entry which is preliminary data.</text>
</comment>
<dbReference type="InterPro" id="IPR017946">
    <property type="entry name" value="PLC-like_Pdiesterase_TIM-brl"/>
</dbReference>
<proteinExistence type="predicted"/>
<dbReference type="SUPFAM" id="SSF51695">
    <property type="entry name" value="PLC-like phosphodiesterases"/>
    <property type="match status" value="1"/>
</dbReference>
<name>A0A7X9FR08_9DELT</name>
<evidence type="ECO:0000256" key="4">
    <source>
        <dbReference type="ARBA" id="ARBA00030474"/>
    </source>
</evidence>
<dbReference type="Gene3D" id="3.20.20.190">
    <property type="entry name" value="Phosphatidylinositol (PI) phosphodiesterase"/>
    <property type="match status" value="1"/>
</dbReference>
<evidence type="ECO:0000256" key="1">
    <source>
        <dbReference type="ARBA" id="ARBA00001316"/>
    </source>
</evidence>
<dbReference type="GO" id="GO:0008081">
    <property type="term" value="F:phosphoric diester hydrolase activity"/>
    <property type="evidence" value="ECO:0007669"/>
    <property type="project" value="InterPro"/>
</dbReference>
<evidence type="ECO:0000313" key="7">
    <source>
        <dbReference type="EMBL" id="NMC62244.1"/>
    </source>
</evidence>
<dbReference type="GO" id="GO:0004436">
    <property type="term" value="F:phosphatidylinositol diacylglycerol-lyase activity"/>
    <property type="evidence" value="ECO:0007669"/>
    <property type="project" value="UniProtKB-EC"/>
</dbReference>
<comment type="catalytic activity">
    <reaction evidence="1">
        <text>a 1,2-diacyl-sn-glycero-3-phospho-(1D-myo-inositol) = 1D-myo-inositol 1,2-cyclic phosphate + a 1,2-diacyl-sn-glycerol</text>
        <dbReference type="Rhea" id="RHEA:17093"/>
        <dbReference type="ChEBI" id="CHEBI:17815"/>
        <dbReference type="ChEBI" id="CHEBI:57880"/>
        <dbReference type="ChEBI" id="CHEBI:58484"/>
        <dbReference type="EC" id="4.6.1.13"/>
    </reaction>
</comment>
<dbReference type="PANTHER" id="PTHR13593:SF113">
    <property type="entry name" value="SI:DKEY-266F7.9"/>
    <property type="match status" value="1"/>
</dbReference>
<sequence>MAEVSDSAFVADLSIPGTHYTATFNTSNQFAKCQSDSMNFINQLQWGVRAFDLRLSENMNFFHGNYFMHASLNNFLADVTGFLAAHPSEFVIAFVSNENCDSDKGASFNQNFQSLVANYYKYILIDKDIQNYRVGDLRGKIVIITRNKNPYTCGWIDGAPMITWPDNTTNYSTAACSGCMVTGICDVYHTDRDSKMFQL</sequence>
<evidence type="ECO:0000313" key="8">
    <source>
        <dbReference type="Proteomes" id="UP000524246"/>
    </source>
</evidence>
<dbReference type="EMBL" id="JAAZON010000145">
    <property type="protein sequence ID" value="NMC62244.1"/>
    <property type="molecule type" value="Genomic_DNA"/>
</dbReference>
<dbReference type="InterPro" id="IPR000909">
    <property type="entry name" value="PLipase_C_PInositol-sp_X_dom"/>
</dbReference>
<dbReference type="GO" id="GO:0006629">
    <property type="term" value="P:lipid metabolic process"/>
    <property type="evidence" value="ECO:0007669"/>
    <property type="project" value="InterPro"/>
</dbReference>
<dbReference type="Proteomes" id="UP000524246">
    <property type="component" value="Unassembled WGS sequence"/>
</dbReference>
<evidence type="ECO:0000256" key="2">
    <source>
        <dbReference type="ARBA" id="ARBA00012581"/>
    </source>
</evidence>
<dbReference type="AlphaFoldDB" id="A0A7X9FR08"/>
<feature type="non-terminal residue" evidence="7">
    <location>
        <position position="199"/>
    </location>
</feature>
<protein>
    <recommendedName>
        <fullName evidence="3">1-phosphatidylinositol phosphodiesterase</fullName>
        <ecNumber evidence="2">4.6.1.13</ecNumber>
    </recommendedName>
    <alternativeName>
        <fullName evidence="4">Phosphatidylinositol diacylglycerol-lyase</fullName>
    </alternativeName>
    <alternativeName>
        <fullName evidence="5">Phosphatidylinositol-specific phospholipase C</fullName>
    </alternativeName>
</protein>
<dbReference type="PROSITE" id="PS50007">
    <property type="entry name" value="PIPLC_X_DOMAIN"/>
    <property type="match status" value="1"/>
</dbReference>
<accession>A0A7X9FR08</accession>